<protein>
    <submittedName>
        <fullName evidence="1">Uncharacterized protein</fullName>
    </submittedName>
</protein>
<sequence>MSGATSQFDFRKTCWGMGRAEVSASEGGQPDYEDELILMFSGAVGGLSCHIGYVFIHDHLVIAKYVFTQPHSNLNDYIDDYLKVQGLLSKKYGHPATSDQTWKNDLYASDVEQWGFAISIGHLKYASTWSTERSTIGLVLDGENYSVRLMVEYFSTEHRQLVRDHQQEQELEDF</sequence>
<reference evidence="1 2" key="1">
    <citation type="submission" date="2024-09" db="EMBL/GenBank/DDBJ databases">
        <authorList>
            <person name="D'Angelo T."/>
        </authorList>
    </citation>
    <scope>NUCLEOTIDE SEQUENCE [LARGE SCALE GENOMIC DNA]</scope>
    <source>
        <strain evidence="1">SAG AM-311-F02</strain>
    </source>
</reference>
<keyword evidence="2" id="KW-1185">Reference proteome</keyword>
<proteinExistence type="predicted"/>
<name>A0ABV6YMI0_UNCEI</name>
<gene>
    <name evidence="1" type="ORF">ACFL2Z_00010</name>
</gene>
<evidence type="ECO:0000313" key="1">
    <source>
        <dbReference type="EMBL" id="MFC1799283.1"/>
    </source>
</evidence>
<accession>A0ABV6YMI0</accession>
<evidence type="ECO:0000313" key="2">
    <source>
        <dbReference type="Proteomes" id="UP001594288"/>
    </source>
</evidence>
<dbReference type="Proteomes" id="UP001594288">
    <property type="component" value="Unassembled WGS sequence"/>
</dbReference>
<dbReference type="EMBL" id="JBHPEI010000001">
    <property type="protein sequence ID" value="MFC1799283.1"/>
    <property type="molecule type" value="Genomic_DNA"/>
</dbReference>
<organism evidence="1 2">
    <name type="scientific">Eiseniibacteriota bacterium</name>
    <dbReference type="NCBI Taxonomy" id="2212470"/>
    <lineage>
        <taxon>Bacteria</taxon>
        <taxon>Candidatus Eiseniibacteriota</taxon>
    </lineage>
</organism>
<comment type="caution">
    <text evidence="1">The sequence shown here is derived from an EMBL/GenBank/DDBJ whole genome shotgun (WGS) entry which is preliminary data.</text>
</comment>